<sequence length="937" mass="106931">MDKYSFLNTAHTSFFSELYDKYLINPDSVEPSWRAFFQGFDFGTESALDGLDVEALVAENGAQSSGGQQMPESLQKEFQVIRLIDGYRSRGHLFTKTNPVRERRQYEPTLDIENFGLSQGDMGTVFNAGEIIGIGASSLKEIIDHLQHIYCDAIGVEYMYIRKPERVEWIQNWLNVNDNHPKFDAEHKRRILKKLNQAVSFEGFLHTKYVGQKRFSLEGNESLIPALDAVVERAAELGVEQFVMGMAHRGRLNVLTNIFGKAAKDIFNEFDGKDYEQEIFDGDVKYHLGWTSERKTDNGNRIKMNIAPNPSHLETVGAVVEGIARAKQDAHFPDDFSKVLPIVVHGDAAIAGQGLVYELVQMANLDGYKTNGTIHIVVNNQIGFTTNYLDARTSTYCTDVGKVTLSPVLHVNADDAEAVVHASLFALEYRMRFNRDVFIDLLGYRKYGHNEGDEPRFTQPKLYKAIAKHQNPRDIYAERLLAEGIIEADFVKGLEEEYKASLEEELVDSRKEDKTEITPFMADEWKGFTNVREWEMMEKVDTTFDKKELAKIAKVLTQLPADKKFLRKVEKLVRDRKNMFFETDNLDWAMGELLAYGTLLHEGYPVRMSGQDVERGTFSHRHAVMKVEESEEEVMLLNHLSDKQAKFQIYNSLLSEYGVVGFDYGYAMASPNTLTIWEAQFGDFSNGAQIMIDQYISAAEDKWKLQNGLVMLLPHGYEGQGAEHSSARMERYLQLCARDNMYIADVSTPAQMFHILRRQMKVNFRKPLIIFTPKSLLRHPKAVSTVDELASGSFQEVIDDASVTVGKVKTVVFCTGKFYYDLLVVKEEQNREDVALVRVEQLFPLPSEKMKEIIAKYNKADDLVWAQEEPRNMGAWSHMMMHFSDANKFRVASRRFYASPAAGSAVRSKMRHQQVIDYVFDKTKNNMSKPIPKPEND</sequence>
<evidence type="ECO:0000256" key="4">
    <source>
        <dbReference type="ARBA" id="ARBA00012280"/>
    </source>
</evidence>
<dbReference type="GO" id="GO:0005829">
    <property type="term" value="C:cytosol"/>
    <property type="evidence" value="ECO:0007669"/>
    <property type="project" value="TreeGrafter"/>
</dbReference>
<dbReference type="GO" id="GO:0045252">
    <property type="term" value="C:oxoglutarate dehydrogenase complex"/>
    <property type="evidence" value="ECO:0007669"/>
    <property type="project" value="TreeGrafter"/>
</dbReference>
<evidence type="ECO:0000256" key="3">
    <source>
        <dbReference type="ARBA" id="ARBA00006936"/>
    </source>
</evidence>
<dbReference type="AlphaFoldDB" id="A0A7X3D409"/>
<reference evidence="8 9" key="1">
    <citation type="journal article" date="2019" name="Mar. Drugs">
        <title>Comparative Genomics and CAZyme Genome Repertoires of Marine Zobellia amurskyensis KMM 3526(T) and Zobellia laminariae KMM 3676(T).</title>
        <authorList>
            <person name="Chernysheva N."/>
            <person name="Bystritskaya E."/>
            <person name="Stenkova A."/>
            <person name="Golovkin I."/>
            <person name="Nedashkovskaya O."/>
            <person name="Isaeva M."/>
        </authorList>
    </citation>
    <scope>NUCLEOTIDE SEQUENCE [LARGE SCALE GENOMIC DNA]</scope>
    <source>
        <strain evidence="8 9">KMM 3526</strain>
    </source>
</reference>
<evidence type="ECO:0000313" key="9">
    <source>
        <dbReference type="Proteomes" id="UP000540519"/>
    </source>
</evidence>
<dbReference type="NCBIfam" id="NF006914">
    <property type="entry name" value="PRK09404.1"/>
    <property type="match status" value="1"/>
</dbReference>
<dbReference type="NCBIfam" id="NF008907">
    <property type="entry name" value="PRK12270.1"/>
    <property type="match status" value="1"/>
</dbReference>
<dbReference type="CDD" id="cd02016">
    <property type="entry name" value="TPP_E1_OGDC_like"/>
    <property type="match status" value="1"/>
</dbReference>
<comment type="function">
    <text evidence="2">E1 component of the 2-oxoglutarate dehydrogenase (OGDH) complex which catalyzes the decarboxylation of 2-oxoglutarate, the first step in the conversion of 2-oxoglutarate to succinyl-CoA and CO(2).</text>
</comment>
<dbReference type="SMART" id="SM00861">
    <property type="entry name" value="Transket_pyr"/>
    <property type="match status" value="1"/>
</dbReference>
<comment type="similarity">
    <text evidence="3">Belongs to the alpha-ketoglutarate dehydrogenase family.</text>
</comment>
<dbReference type="EC" id="1.2.4.2" evidence="4"/>
<dbReference type="Pfam" id="PF16870">
    <property type="entry name" value="OxoGdeHyase_C"/>
    <property type="match status" value="1"/>
</dbReference>
<proteinExistence type="inferred from homology"/>
<dbReference type="PANTHER" id="PTHR23152">
    <property type="entry name" value="2-OXOGLUTARATE DEHYDROGENASE"/>
    <property type="match status" value="1"/>
</dbReference>
<evidence type="ECO:0000256" key="6">
    <source>
        <dbReference type="ARBA" id="ARBA00023052"/>
    </source>
</evidence>
<evidence type="ECO:0000313" key="8">
    <source>
        <dbReference type="EMBL" id="MUH38105.1"/>
    </source>
</evidence>
<dbReference type="NCBIfam" id="TIGR00239">
    <property type="entry name" value="2oxo_dh_E1"/>
    <property type="match status" value="1"/>
</dbReference>
<dbReference type="Gene3D" id="3.40.50.11610">
    <property type="entry name" value="Multifunctional 2-oxoglutarate metabolism enzyme, C-terminal domain"/>
    <property type="match status" value="1"/>
</dbReference>
<protein>
    <recommendedName>
        <fullName evidence="4">oxoglutarate dehydrogenase (succinyl-transferring)</fullName>
        <ecNumber evidence="4">1.2.4.2</ecNumber>
    </recommendedName>
</protein>
<dbReference type="OrthoDB" id="9759785at2"/>
<dbReference type="InterPro" id="IPR031717">
    <property type="entry name" value="ODO-1/KGD_C"/>
</dbReference>
<dbReference type="PANTHER" id="PTHR23152:SF4">
    <property type="entry name" value="2-OXOADIPATE DEHYDROGENASE COMPLEX COMPONENT E1"/>
    <property type="match status" value="1"/>
</dbReference>
<dbReference type="Gene3D" id="3.40.50.970">
    <property type="match status" value="1"/>
</dbReference>
<keyword evidence="6" id="KW-0786">Thiamine pyrophosphate</keyword>
<evidence type="ECO:0000256" key="5">
    <source>
        <dbReference type="ARBA" id="ARBA00023002"/>
    </source>
</evidence>
<dbReference type="GO" id="GO:0006099">
    <property type="term" value="P:tricarboxylic acid cycle"/>
    <property type="evidence" value="ECO:0007669"/>
    <property type="project" value="TreeGrafter"/>
</dbReference>
<dbReference type="Proteomes" id="UP000540519">
    <property type="component" value="Unassembled WGS sequence"/>
</dbReference>
<dbReference type="PIRSF" id="PIRSF000157">
    <property type="entry name" value="Oxoglu_dh_E1"/>
    <property type="match status" value="1"/>
</dbReference>
<evidence type="ECO:0000259" key="7">
    <source>
        <dbReference type="SMART" id="SM00861"/>
    </source>
</evidence>
<gene>
    <name evidence="8" type="ORF">D9O36_19810</name>
</gene>
<name>A0A7X3D409_9FLAO</name>
<dbReference type="InterPro" id="IPR042179">
    <property type="entry name" value="KGD_C_sf"/>
</dbReference>
<dbReference type="RefSeq" id="WP_155601214.1">
    <property type="nucleotide sequence ID" value="NZ_RCNR01000067.1"/>
</dbReference>
<dbReference type="Gene3D" id="3.40.50.12470">
    <property type="match status" value="1"/>
</dbReference>
<dbReference type="Pfam" id="PF00676">
    <property type="entry name" value="E1_dh"/>
    <property type="match status" value="1"/>
</dbReference>
<evidence type="ECO:0000256" key="1">
    <source>
        <dbReference type="ARBA" id="ARBA00001964"/>
    </source>
</evidence>
<organism evidence="8 9">
    <name type="scientific">Zobellia amurskyensis</name>
    <dbReference type="NCBI Taxonomy" id="248905"/>
    <lineage>
        <taxon>Bacteria</taxon>
        <taxon>Pseudomonadati</taxon>
        <taxon>Bacteroidota</taxon>
        <taxon>Flavobacteriia</taxon>
        <taxon>Flavobacteriales</taxon>
        <taxon>Flavobacteriaceae</taxon>
        <taxon>Zobellia</taxon>
    </lineage>
</organism>
<keyword evidence="5 8" id="KW-0560">Oxidoreductase</keyword>
<comment type="caution">
    <text evidence="8">The sequence shown here is derived from an EMBL/GenBank/DDBJ whole genome shotgun (WGS) entry which is preliminary data.</text>
</comment>
<dbReference type="Gene3D" id="1.10.287.1150">
    <property type="entry name" value="TPP helical domain"/>
    <property type="match status" value="1"/>
</dbReference>
<keyword evidence="9" id="KW-1185">Reference proteome</keyword>
<dbReference type="SUPFAM" id="SSF52518">
    <property type="entry name" value="Thiamin diphosphate-binding fold (THDP-binding)"/>
    <property type="match status" value="2"/>
</dbReference>
<feature type="domain" description="Transketolase-like pyrimidine-binding" evidence="7">
    <location>
        <begin position="586"/>
        <end position="779"/>
    </location>
</feature>
<dbReference type="InterPro" id="IPR029061">
    <property type="entry name" value="THDP-binding"/>
</dbReference>
<accession>A0A7X3D409</accession>
<dbReference type="Pfam" id="PF02779">
    <property type="entry name" value="Transket_pyr"/>
    <property type="match status" value="1"/>
</dbReference>
<dbReference type="GO" id="GO:0030976">
    <property type="term" value="F:thiamine pyrophosphate binding"/>
    <property type="evidence" value="ECO:0007669"/>
    <property type="project" value="InterPro"/>
</dbReference>
<evidence type="ECO:0000256" key="2">
    <source>
        <dbReference type="ARBA" id="ARBA00003906"/>
    </source>
</evidence>
<dbReference type="InterPro" id="IPR011603">
    <property type="entry name" value="2oxoglutarate_DH_E1"/>
</dbReference>
<dbReference type="InterPro" id="IPR001017">
    <property type="entry name" value="DH_E1"/>
</dbReference>
<dbReference type="InterPro" id="IPR032106">
    <property type="entry name" value="2-oxogl_dehyd_N"/>
</dbReference>
<dbReference type="GO" id="GO:0004591">
    <property type="term" value="F:oxoglutarate dehydrogenase (succinyl-transferring) activity"/>
    <property type="evidence" value="ECO:0007669"/>
    <property type="project" value="UniProtKB-EC"/>
</dbReference>
<dbReference type="InterPro" id="IPR005475">
    <property type="entry name" value="Transketolase-like_Pyr-bd"/>
</dbReference>
<comment type="cofactor">
    <cofactor evidence="1">
        <name>thiamine diphosphate</name>
        <dbReference type="ChEBI" id="CHEBI:58937"/>
    </cofactor>
</comment>
<dbReference type="Pfam" id="PF16078">
    <property type="entry name" value="2-oxogl_dehyd_N"/>
    <property type="match status" value="1"/>
</dbReference>
<dbReference type="EMBL" id="RCNR01000067">
    <property type="protein sequence ID" value="MUH38105.1"/>
    <property type="molecule type" value="Genomic_DNA"/>
</dbReference>